<sequence length="499" mass="53497">MEAVGNIMLSLHRNLQEIQTSLDGRGQSREHELLSGTCSSSCDSQLAASGDQVAPLPPAAPAAPPLSTLAPPSRQAQIAVAWVQRHRLMELWATKSPVVRMTAVGEIEVPIAANGTLQKAALARLARAAEEEMPQALSLQIRLSLLYTPLGGRPELYGYSFSGARLRVQRVQCRLASNASEGMVVVHAIAEPPSLFFFRSAVASKEVQVLAEVLAFEDAPKKPAVGSTVPASRIWKLAVPVAKAKPQPKAQAKAKAKLGNGSSTANPEQLQTQLDQPFKPLGPSPGGRAESAWPLSGGTYPTPLYADPPPECVLAWALLRFDLATESRSPLKAELRPGKLREHLAKNLPGKSTAAAEAELSRLFAATFKAKQPPLLECDVQVIPLDDAPRRLLPRDFPAVTESHRMGGLEVIEDVSGLQIEGALSANALDPDVTVRGILVTLPDAGWMESFLRSVPQPPQMPGVSEPESIGFSDRGAPIQENKSKHIRKTSRIDLENSK</sequence>
<gene>
    <name evidence="2" type="ORF">SNEC2469_LOCUS16847</name>
</gene>
<organism evidence="2 3">
    <name type="scientific">Symbiodinium necroappetens</name>
    <dbReference type="NCBI Taxonomy" id="1628268"/>
    <lineage>
        <taxon>Eukaryota</taxon>
        <taxon>Sar</taxon>
        <taxon>Alveolata</taxon>
        <taxon>Dinophyceae</taxon>
        <taxon>Suessiales</taxon>
        <taxon>Symbiodiniaceae</taxon>
        <taxon>Symbiodinium</taxon>
    </lineage>
</organism>
<feature type="region of interest" description="Disordered" evidence="1">
    <location>
        <begin position="246"/>
        <end position="269"/>
    </location>
</feature>
<feature type="region of interest" description="Disordered" evidence="1">
    <location>
        <begin position="456"/>
        <end position="499"/>
    </location>
</feature>
<dbReference type="OrthoDB" id="438813at2759"/>
<evidence type="ECO:0000313" key="2">
    <source>
        <dbReference type="EMBL" id="CAE7578124.1"/>
    </source>
</evidence>
<keyword evidence="3" id="KW-1185">Reference proteome</keyword>
<feature type="compositionally biased region" description="Polar residues" evidence="1">
    <location>
        <begin position="260"/>
        <end position="269"/>
    </location>
</feature>
<feature type="compositionally biased region" description="Pro residues" evidence="1">
    <location>
        <begin position="55"/>
        <end position="64"/>
    </location>
</feature>
<protein>
    <submittedName>
        <fullName evidence="2">Uncharacterized protein</fullName>
    </submittedName>
</protein>
<dbReference type="AlphaFoldDB" id="A0A812UPU1"/>
<feature type="region of interest" description="Disordered" evidence="1">
    <location>
        <begin position="49"/>
        <end position="70"/>
    </location>
</feature>
<feature type="region of interest" description="Disordered" evidence="1">
    <location>
        <begin position="275"/>
        <end position="294"/>
    </location>
</feature>
<comment type="caution">
    <text evidence="2">The sequence shown here is derived from an EMBL/GenBank/DDBJ whole genome shotgun (WGS) entry which is preliminary data.</text>
</comment>
<name>A0A812UPU1_9DINO</name>
<dbReference type="Proteomes" id="UP000601435">
    <property type="component" value="Unassembled WGS sequence"/>
</dbReference>
<proteinExistence type="predicted"/>
<dbReference type="EMBL" id="CAJNJA010027540">
    <property type="protein sequence ID" value="CAE7578124.1"/>
    <property type="molecule type" value="Genomic_DNA"/>
</dbReference>
<evidence type="ECO:0000313" key="3">
    <source>
        <dbReference type="Proteomes" id="UP000601435"/>
    </source>
</evidence>
<accession>A0A812UPU1</accession>
<reference evidence="2" key="1">
    <citation type="submission" date="2021-02" db="EMBL/GenBank/DDBJ databases">
        <authorList>
            <person name="Dougan E. K."/>
            <person name="Rhodes N."/>
            <person name="Thang M."/>
            <person name="Chan C."/>
        </authorList>
    </citation>
    <scope>NUCLEOTIDE SEQUENCE</scope>
</reference>
<evidence type="ECO:0000256" key="1">
    <source>
        <dbReference type="SAM" id="MobiDB-lite"/>
    </source>
</evidence>